<feature type="compositionally biased region" description="Polar residues" evidence="7">
    <location>
        <begin position="93"/>
        <end position="102"/>
    </location>
</feature>
<sequence length="158" mass="17993">MTMSELKREQVEEMSAVELAYRVLKEKGEPVHYKDLFSKIAQVKEIETDQLDDRRAKLFTDLNIGGSFVHLGANHWGLKAWYPVDQSEEDLSRTIQAPTQNTESEDNTEGTDDDLEDIEDELDALANEDDAESNENNEFDGFDSDEDVENEEAEDDEG</sequence>
<keyword evidence="10" id="KW-1185">Reference proteome</keyword>
<keyword evidence="3 6" id="KW-0808">Transferase</keyword>
<evidence type="ECO:0000256" key="5">
    <source>
        <dbReference type="ARBA" id="ARBA00023163"/>
    </source>
</evidence>
<evidence type="ECO:0000256" key="7">
    <source>
        <dbReference type="SAM" id="MobiDB-lite"/>
    </source>
</evidence>
<dbReference type="GO" id="GO:0003899">
    <property type="term" value="F:DNA-directed RNA polymerase activity"/>
    <property type="evidence" value="ECO:0007669"/>
    <property type="project" value="UniProtKB-UniRule"/>
</dbReference>
<dbReference type="Gene3D" id="1.10.10.1250">
    <property type="entry name" value="RNA polymerase, subunit delta, N-terminal domain"/>
    <property type="match status" value="1"/>
</dbReference>
<evidence type="ECO:0000256" key="2">
    <source>
        <dbReference type="ARBA" id="ARBA00022478"/>
    </source>
</evidence>
<dbReference type="HAMAP" id="MF_00357">
    <property type="entry name" value="RNApol_bact_RpoE"/>
    <property type="match status" value="1"/>
</dbReference>
<proteinExistence type="inferred from homology"/>
<dbReference type="InterPro" id="IPR007759">
    <property type="entry name" value="Asxl_HARE-HTH"/>
</dbReference>
<comment type="similarity">
    <text evidence="1 6">Belongs to the RpoE family.</text>
</comment>
<dbReference type="Proteomes" id="UP000198853">
    <property type="component" value="Unassembled WGS sequence"/>
</dbReference>
<keyword evidence="2 6" id="KW-0240">DNA-directed RNA polymerase</keyword>
<dbReference type="GO" id="GO:0000428">
    <property type="term" value="C:DNA-directed RNA polymerase complex"/>
    <property type="evidence" value="ECO:0007669"/>
    <property type="project" value="UniProtKB-KW"/>
</dbReference>
<reference evidence="9 10" key="1">
    <citation type="submission" date="2016-10" db="EMBL/GenBank/DDBJ databases">
        <authorList>
            <person name="de Groot N.N."/>
        </authorList>
    </citation>
    <scope>NUCLEOTIDE SEQUENCE [LARGE SCALE GENOMIC DNA]</scope>
    <source>
        <strain evidence="9 10">DSM 21771</strain>
    </source>
</reference>
<feature type="compositionally biased region" description="Acidic residues" evidence="7">
    <location>
        <begin position="103"/>
        <end position="158"/>
    </location>
</feature>
<evidence type="ECO:0000313" key="9">
    <source>
        <dbReference type="EMBL" id="SDI47486.1"/>
    </source>
</evidence>
<evidence type="ECO:0000256" key="4">
    <source>
        <dbReference type="ARBA" id="ARBA00022695"/>
    </source>
</evidence>
<dbReference type="InterPro" id="IPR038087">
    <property type="entry name" value="RNAP_delta_N_dom_sf"/>
</dbReference>
<feature type="region of interest" description="Disordered" evidence="7">
    <location>
        <begin position="88"/>
        <end position="158"/>
    </location>
</feature>
<evidence type="ECO:0000256" key="1">
    <source>
        <dbReference type="ARBA" id="ARBA00009828"/>
    </source>
</evidence>
<comment type="subunit">
    <text evidence="6">RNAP is composed of a core of 2 alpha, a beta and a beta' subunits. The core is associated with a delta subunit and one of several sigma factors.</text>
</comment>
<evidence type="ECO:0000313" key="10">
    <source>
        <dbReference type="Proteomes" id="UP000198853"/>
    </source>
</evidence>
<dbReference type="NCBIfam" id="TIGR04567">
    <property type="entry name" value="RNAP_delt_lowGC"/>
    <property type="match status" value="1"/>
</dbReference>
<keyword evidence="4 6" id="KW-0548">Nucleotidyltransferase</keyword>
<keyword evidence="5 6" id="KW-0804">Transcription</keyword>
<dbReference type="InterPro" id="IPR029757">
    <property type="entry name" value="RpoE"/>
</dbReference>
<name>A0A1G8KVS3_9BACI</name>
<dbReference type="GO" id="GO:0006355">
    <property type="term" value="P:regulation of DNA-templated transcription"/>
    <property type="evidence" value="ECO:0007669"/>
    <property type="project" value="UniProtKB-UniRule"/>
</dbReference>
<dbReference type="EMBL" id="FNEN01000002">
    <property type="protein sequence ID" value="SDI47486.1"/>
    <property type="molecule type" value="Genomic_DNA"/>
</dbReference>
<feature type="domain" description="HTH HARE-type" evidence="8">
    <location>
        <begin position="14"/>
        <end position="81"/>
    </location>
</feature>
<evidence type="ECO:0000256" key="3">
    <source>
        <dbReference type="ARBA" id="ARBA00022679"/>
    </source>
</evidence>
<dbReference type="AlphaFoldDB" id="A0A1G8KVS3"/>
<protein>
    <recommendedName>
        <fullName evidence="6">Probable DNA-directed RNA polymerase subunit delta</fullName>
    </recommendedName>
    <alternativeName>
        <fullName evidence="6">RNAP delta factor</fullName>
    </alternativeName>
</protein>
<comment type="function">
    <text evidence="6">Participates in both the initiation and recycling phases of transcription. In the presence of the delta subunit, RNAP displays an increased specificity of transcription, a decreased affinity for nucleic acids, and an increased efficiency of RNA synthesis because of enhanced recycling.</text>
</comment>
<evidence type="ECO:0000259" key="8">
    <source>
        <dbReference type="PROSITE" id="PS51913"/>
    </source>
</evidence>
<organism evidence="9 10">
    <name type="scientific">Natribacillus halophilus</name>
    <dbReference type="NCBI Taxonomy" id="549003"/>
    <lineage>
        <taxon>Bacteria</taxon>
        <taxon>Bacillati</taxon>
        <taxon>Bacillota</taxon>
        <taxon>Bacilli</taxon>
        <taxon>Bacillales</taxon>
        <taxon>Bacillaceae</taxon>
        <taxon>Natribacillus</taxon>
    </lineage>
</organism>
<dbReference type="Pfam" id="PF05066">
    <property type="entry name" value="HARE-HTH"/>
    <property type="match status" value="1"/>
</dbReference>
<accession>A0A1G8KVS3</accession>
<evidence type="ECO:0000256" key="6">
    <source>
        <dbReference type="HAMAP-Rule" id="MF_00357"/>
    </source>
</evidence>
<dbReference type="PROSITE" id="PS51913">
    <property type="entry name" value="HTH_HARE"/>
    <property type="match status" value="1"/>
</dbReference>
<gene>
    <name evidence="6" type="primary">rpoE</name>
    <name evidence="9" type="ORF">SAMN04488123_102333</name>
</gene>
<dbReference type="GO" id="GO:0006351">
    <property type="term" value="P:DNA-templated transcription"/>
    <property type="evidence" value="ECO:0007669"/>
    <property type="project" value="InterPro"/>
</dbReference>